<feature type="region of interest" description="Disordered" evidence="1">
    <location>
        <begin position="227"/>
        <end position="332"/>
    </location>
</feature>
<sequence>METQQQQPPPMMNSAPPPSEPKYSAVREPGKEHIPLYPNGFIILRIVQLALAVVILALSAYGCHVFPSQGNVFMTCVCLMTIGIEIYYLVVHYVVARSYNYWAVLGCDILMIIMWLAAFAVVASEASIVLQLYGYRIDLPSNFTWYSPYYFNEPVGITMALASGLGGLVFLLFITTLAIHSVRLHRHRAAGLHCMPGSPQTLPGPSGEKIQAYVQHYPQAAYPAQAAYPPQAQGPPQGYPPQAYPQQQPYYPPAQSQVPISMQSTGGTQPAYQQGAPVQLLAQTTGGSMVQSPHQPQAVPMQQQQQQMQPTAGSELENNQVQQQSAQPPVQQ</sequence>
<dbReference type="Proteomes" id="UP001321760">
    <property type="component" value="Unassembled WGS sequence"/>
</dbReference>
<feature type="compositionally biased region" description="Polar residues" evidence="1">
    <location>
        <begin position="281"/>
        <end position="292"/>
    </location>
</feature>
<feature type="transmembrane region" description="Helical" evidence="2">
    <location>
        <begin position="155"/>
        <end position="179"/>
    </location>
</feature>
<feature type="compositionally biased region" description="Low complexity" evidence="1">
    <location>
        <begin position="320"/>
        <end position="332"/>
    </location>
</feature>
<keyword evidence="2" id="KW-1133">Transmembrane helix</keyword>
<keyword evidence="2" id="KW-0812">Transmembrane</keyword>
<dbReference type="PANTHER" id="PTHR37451">
    <property type="entry name" value="MARVEL DOMAIN"/>
    <property type="match status" value="1"/>
</dbReference>
<accession>A0AAV9H4F2</accession>
<dbReference type="PANTHER" id="PTHR37451:SF4">
    <property type="entry name" value="MARVEL DOMAIN-CONTAINING PROTEIN"/>
    <property type="match status" value="1"/>
</dbReference>
<reference evidence="3" key="1">
    <citation type="journal article" date="2023" name="Mol. Phylogenet. Evol.">
        <title>Genome-scale phylogeny and comparative genomics of the fungal order Sordariales.</title>
        <authorList>
            <person name="Hensen N."/>
            <person name="Bonometti L."/>
            <person name="Westerberg I."/>
            <person name="Brannstrom I.O."/>
            <person name="Guillou S."/>
            <person name="Cros-Aarteil S."/>
            <person name="Calhoun S."/>
            <person name="Haridas S."/>
            <person name="Kuo A."/>
            <person name="Mondo S."/>
            <person name="Pangilinan J."/>
            <person name="Riley R."/>
            <person name="LaButti K."/>
            <person name="Andreopoulos B."/>
            <person name="Lipzen A."/>
            <person name="Chen C."/>
            <person name="Yan M."/>
            <person name="Daum C."/>
            <person name="Ng V."/>
            <person name="Clum A."/>
            <person name="Steindorff A."/>
            <person name="Ohm R.A."/>
            <person name="Martin F."/>
            <person name="Silar P."/>
            <person name="Natvig D.O."/>
            <person name="Lalanne C."/>
            <person name="Gautier V."/>
            <person name="Ament-Velasquez S.L."/>
            <person name="Kruys A."/>
            <person name="Hutchinson M.I."/>
            <person name="Powell A.J."/>
            <person name="Barry K."/>
            <person name="Miller A.N."/>
            <person name="Grigoriev I.V."/>
            <person name="Debuchy R."/>
            <person name="Gladieux P."/>
            <person name="Hiltunen Thoren M."/>
            <person name="Johannesson H."/>
        </authorList>
    </citation>
    <scope>NUCLEOTIDE SEQUENCE</scope>
    <source>
        <strain evidence="3">PSN243</strain>
    </source>
</reference>
<dbReference type="EMBL" id="MU865916">
    <property type="protein sequence ID" value="KAK4454771.1"/>
    <property type="molecule type" value="Genomic_DNA"/>
</dbReference>
<feature type="transmembrane region" description="Helical" evidence="2">
    <location>
        <begin position="72"/>
        <end position="90"/>
    </location>
</feature>
<evidence type="ECO:0000313" key="3">
    <source>
        <dbReference type="EMBL" id="KAK4454771.1"/>
    </source>
</evidence>
<feature type="transmembrane region" description="Helical" evidence="2">
    <location>
        <begin position="41"/>
        <end position="60"/>
    </location>
</feature>
<feature type="region of interest" description="Disordered" evidence="1">
    <location>
        <begin position="1"/>
        <end position="26"/>
    </location>
</feature>
<dbReference type="SUPFAM" id="SSF81321">
    <property type="entry name" value="Family A G protein-coupled receptor-like"/>
    <property type="match status" value="1"/>
</dbReference>
<reference evidence="3" key="2">
    <citation type="submission" date="2023-05" db="EMBL/GenBank/DDBJ databases">
        <authorList>
            <consortium name="Lawrence Berkeley National Laboratory"/>
            <person name="Steindorff A."/>
            <person name="Hensen N."/>
            <person name="Bonometti L."/>
            <person name="Westerberg I."/>
            <person name="Brannstrom I.O."/>
            <person name="Guillou S."/>
            <person name="Cros-Aarteil S."/>
            <person name="Calhoun S."/>
            <person name="Haridas S."/>
            <person name="Kuo A."/>
            <person name="Mondo S."/>
            <person name="Pangilinan J."/>
            <person name="Riley R."/>
            <person name="Labutti K."/>
            <person name="Andreopoulos B."/>
            <person name="Lipzen A."/>
            <person name="Chen C."/>
            <person name="Yanf M."/>
            <person name="Daum C."/>
            <person name="Ng V."/>
            <person name="Clum A."/>
            <person name="Ohm R."/>
            <person name="Martin F."/>
            <person name="Silar P."/>
            <person name="Natvig D."/>
            <person name="Lalanne C."/>
            <person name="Gautier V."/>
            <person name="Ament-Velasquez S.L."/>
            <person name="Kruys A."/>
            <person name="Hutchinson M.I."/>
            <person name="Powell A.J."/>
            <person name="Barry K."/>
            <person name="Miller A.N."/>
            <person name="Grigoriev I.V."/>
            <person name="Debuchy R."/>
            <person name="Gladieux P."/>
            <person name="Thoren M.H."/>
            <person name="Johannesson H."/>
        </authorList>
    </citation>
    <scope>NUCLEOTIDE SEQUENCE</scope>
    <source>
        <strain evidence="3">PSN243</strain>
    </source>
</reference>
<gene>
    <name evidence="3" type="ORF">QBC34DRAFT_392574</name>
</gene>
<evidence type="ECO:0008006" key="5">
    <source>
        <dbReference type="Google" id="ProtNLM"/>
    </source>
</evidence>
<feature type="compositionally biased region" description="Low complexity" evidence="1">
    <location>
        <begin position="293"/>
        <end position="310"/>
    </location>
</feature>
<protein>
    <recommendedName>
        <fullName evidence="5">MARVEL domain-containing protein</fullName>
    </recommendedName>
</protein>
<evidence type="ECO:0000313" key="4">
    <source>
        <dbReference type="Proteomes" id="UP001321760"/>
    </source>
</evidence>
<organism evidence="3 4">
    <name type="scientific">Podospora aff. communis PSN243</name>
    <dbReference type="NCBI Taxonomy" id="3040156"/>
    <lineage>
        <taxon>Eukaryota</taxon>
        <taxon>Fungi</taxon>
        <taxon>Dikarya</taxon>
        <taxon>Ascomycota</taxon>
        <taxon>Pezizomycotina</taxon>
        <taxon>Sordariomycetes</taxon>
        <taxon>Sordariomycetidae</taxon>
        <taxon>Sordariales</taxon>
        <taxon>Podosporaceae</taxon>
        <taxon>Podospora</taxon>
    </lineage>
</organism>
<dbReference type="AlphaFoldDB" id="A0AAV9H4F2"/>
<feature type="transmembrane region" description="Helical" evidence="2">
    <location>
        <begin position="102"/>
        <end position="135"/>
    </location>
</feature>
<feature type="compositionally biased region" description="Pro residues" evidence="1">
    <location>
        <begin position="7"/>
        <end position="20"/>
    </location>
</feature>
<evidence type="ECO:0000256" key="2">
    <source>
        <dbReference type="SAM" id="Phobius"/>
    </source>
</evidence>
<feature type="compositionally biased region" description="Low complexity" evidence="1">
    <location>
        <begin position="244"/>
        <end position="259"/>
    </location>
</feature>
<evidence type="ECO:0000256" key="1">
    <source>
        <dbReference type="SAM" id="MobiDB-lite"/>
    </source>
</evidence>
<proteinExistence type="predicted"/>
<feature type="compositionally biased region" description="Polar residues" evidence="1">
    <location>
        <begin position="260"/>
        <end position="272"/>
    </location>
</feature>
<feature type="compositionally biased region" description="Low complexity" evidence="1">
    <location>
        <begin position="227"/>
        <end position="236"/>
    </location>
</feature>
<name>A0AAV9H4F2_9PEZI</name>
<keyword evidence="4" id="KW-1185">Reference proteome</keyword>
<keyword evidence="2" id="KW-0472">Membrane</keyword>
<comment type="caution">
    <text evidence="3">The sequence shown here is derived from an EMBL/GenBank/DDBJ whole genome shotgun (WGS) entry which is preliminary data.</text>
</comment>